<name>A0A1J0LVU0_THEBO</name>
<geneLocation type="plasmid" evidence="3">
    <name>ptb1</name>
</geneLocation>
<dbReference type="Proteomes" id="UP000831120">
    <property type="component" value="Plasmid pTbrSNM4-1b"/>
</dbReference>
<keyword evidence="4" id="KW-1185">Reference proteome</keyword>
<evidence type="ECO:0000313" key="3">
    <source>
        <dbReference type="Proteomes" id="UP000182993"/>
    </source>
</evidence>
<dbReference type="KEGG" id="tbc:A0O31_02445"/>
<dbReference type="EMBL" id="AP025594">
    <property type="protein sequence ID" value="BDG17747.1"/>
    <property type="molecule type" value="Genomic_DNA"/>
</dbReference>
<proteinExistence type="predicted"/>
<evidence type="ECO:0000313" key="2">
    <source>
        <dbReference type="EMBL" id="BDG17747.1"/>
    </source>
</evidence>
<geneLocation type="plasmid" evidence="1">
    <name>pTB1</name>
</geneLocation>
<protein>
    <submittedName>
        <fullName evidence="1">CopG family transcriptional regulator</fullName>
    </submittedName>
</protein>
<evidence type="ECO:0000313" key="1">
    <source>
        <dbReference type="EMBL" id="APD10470.1"/>
    </source>
</evidence>
<keyword evidence="1" id="KW-0614">Plasmid</keyword>
<dbReference type="Proteomes" id="UP000182993">
    <property type="component" value="Plasmid pTB1"/>
</dbReference>
<dbReference type="OrthoDB" id="26672at2"/>
<geneLocation type="plasmid" evidence="2 4">
    <name>pTbrSNM4-1b</name>
</geneLocation>
<reference evidence="3" key="1">
    <citation type="submission" date="2016-06" db="EMBL/GenBank/DDBJ databases">
        <title>Whole genome sequencing of Thermus brockianus strain GE-1.</title>
        <authorList>
            <person name="Schaefers C."/>
            <person name="Blank S."/>
            <person name="Wiebusch S."/>
            <person name="Elleuche S."/>
            <person name="Antranikian G."/>
        </authorList>
    </citation>
    <scope>NUCLEOTIDE SEQUENCE [LARGE SCALE GENOMIC DNA]</scope>
    <source>
        <strain evidence="3">GE-1</strain>
        <plasmid evidence="3">ptb1</plasmid>
    </source>
</reference>
<dbReference type="GO" id="GO:0006355">
    <property type="term" value="P:regulation of DNA-templated transcription"/>
    <property type="evidence" value="ECO:0007669"/>
    <property type="project" value="InterPro"/>
</dbReference>
<dbReference type="AlphaFoldDB" id="A0A1J0LVU0"/>
<evidence type="ECO:0000313" key="4">
    <source>
        <dbReference type="Proteomes" id="UP000831120"/>
    </source>
</evidence>
<reference evidence="2 4" key="3">
    <citation type="journal article" date="2022" name="Microbiol. Resour. Announc.">
        <title>Complete Genome Sequences of Thermus Strains Isolated from Senami Hot Spring in Japan.</title>
        <authorList>
            <person name="Miyazaki K."/>
        </authorList>
    </citation>
    <scope>NUCLEOTIDE SEQUENCE [LARGE SCALE GENOMIC DNA]</scope>
    <source>
        <strain evidence="2 4">SNM4-1</strain>
        <plasmid evidence="2 4">pTbrSNM4-1b</plasmid>
    </source>
</reference>
<gene>
    <name evidence="1" type="ORF">A0O31_02445</name>
    <name evidence="2" type="ORF">TbrSNM41_24810</name>
</gene>
<accession>A0A1J0LVU0</accession>
<reference evidence="1" key="2">
    <citation type="journal article" date="2017" name="Stand. Genomic Sci.">
        <title>Complete genome sequence of Thermus brockianus GE-1 reveals key enzymes of xylan/xylose metabolism.</title>
        <authorList>
            <person name="Schaefers C."/>
            <person name="Blank S."/>
            <person name="Wiebusch S."/>
            <person name="Elleuche S."/>
            <person name="Antranikian G."/>
        </authorList>
    </citation>
    <scope>NUCLEOTIDE SEQUENCE</scope>
    <source>
        <strain evidence="1">GE-1</strain>
        <plasmid evidence="1">pTB1</plasmid>
    </source>
</reference>
<sequence>MLRKQVYLTPAEDAKLKRLARATGRTEAEILRLALDLLPEDEAPLFLALAEEGLLEVPERVVTPKGMEEAYRRYLERLAGRRLGLSEAVLADREGR</sequence>
<dbReference type="EMBL" id="CP016313">
    <property type="protein sequence ID" value="APD10470.1"/>
    <property type="molecule type" value="Genomic_DNA"/>
</dbReference>
<organism evidence="1 3">
    <name type="scientific">Thermus brockianus</name>
    <dbReference type="NCBI Taxonomy" id="56956"/>
    <lineage>
        <taxon>Bacteria</taxon>
        <taxon>Thermotogati</taxon>
        <taxon>Deinococcota</taxon>
        <taxon>Deinococci</taxon>
        <taxon>Thermales</taxon>
        <taxon>Thermaceae</taxon>
        <taxon>Thermus</taxon>
    </lineage>
</organism>
<dbReference type="RefSeq" id="WP_071678155.1">
    <property type="nucleotide sequence ID" value="NZ_AP025594.1"/>
</dbReference>